<protein>
    <submittedName>
        <fullName evidence="1">Uncharacterized protein</fullName>
    </submittedName>
</protein>
<reference evidence="1" key="1">
    <citation type="journal article" date="2014" name="Front. Microbiol.">
        <title>High frequency of phylogenetically diverse reductive dehalogenase-homologous genes in deep subseafloor sedimentary metagenomes.</title>
        <authorList>
            <person name="Kawai M."/>
            <person name="Futagami T."/>
            <person name="Toyoda A."/>
            <person name="Takaki Y."/>
            <person name="Nishi S."/>
            <person name="Hori S."/>
            <person name="Arai W."/>
            <person name="Tsubouchi T."/>
            <person name="Morono Y."/>
            <person name="Uchiyama I."/>
            <person name="Ito T."/>
            <person name="Fujiyama A."/>
            <person name="Inagaki F."/>
            <person name="Takami H."/>
        </authorList>
    </citation>
    <scope>NUCLEOTIDE SEQUENCE</scope>
    <source>
        <strain evidence="1">Expedition CK06-06</strain>
    </source>
</reference>
<comment type="caution">
    <text evidence="1">The sequence shown here is derived from an EMBL/GenBank/DDBJ whole genome shotgun (WGS) entry which is preliminary data.</text>
</comment>
<organism evidence="1">
    <name type="scientific">marine sediment metagenome</name>
    <dbReference type="NCBI Taxonomy" id="412755"/>
    <lineage>
        <taxon>unclassified sequences</taxon>
        <taxon>metagenomes</taxon>
        <taxon>ecological metagenomes</taxon>
    </lineage>
</organism>
<name>X1N361_9ZZZZ</name>
<accession>X1N361</accession>
<sequence length="64" mass="7368">MKIEIQAYWDAKVYTAPKSPKVSLEETRKKHGNIYICDIIIDKKFVGTVVWDGQKLSVKNKKEG</sequence>
<gene>
    <name evidence="1" type="ORF">S06H3_49787</name>
</gene>
<dbReference type="AlphaFoldDB" id="X1N361"/>
<evidence type="ECO:0000313" key="1">
    <source>
        <dbReference type="EMBL" id="GAI37998.1"/>
    </source>
</evidence>
<proteinExistence type="predicted"/>
<dbReference type="EMBL" id="BARV01031470">
    <property type="protein sequence ID" value="GAI37998.1"/>
    <property type="molecule type" value="Genomic_DNA"/>
</dbReference>